<dbReference type="KEGG" id="kal:KALB_5203"/>
<reference evidence="1 2" key="1">
    <citation type="journal article" date="2014" name="BMC Genomics">
        <title>Complete genome sequence of producer of the glycopeptide antibiotic Aculeximycin Kutzneria albida DSM 43870T, a representative of minor genus of Pseudonocardiaceae.</title>
        <authorList>
            <person name="Rebets Y."/>
            <person name="Tokovenko B."/>
            <person name="Lushchyk I."/>
            <person name="Ruckert C."/>
            <person name="Zaburannyi N."/>
            <person name="Bechthold A."/>
            <person name="Kalinowski J."/>
            <person name="Luzhetskyy A."/>
        </authorList>
    </citation>
    <scope>NUCLEOTIDE SEQUENCE [LARGE SCALE GENOMIC DNA]</scope>
    <source>
        <strain evidence="1">DSM 43870</strain>
    </source>
</reference>
<dbReference type="OrthoDB" id="3693037at2"/>
<dbReference type="AlphaFoldDB" id="W5WCT0"/>
<name>W5WCT0_9PSEU</name>
<gene>
    <name evidence="1" type="ORF">KALB_5203</name>
</gene>
<sequence>MRFGHQLAVHLLDGAPSVVVLGLTEDHHRAFLRLGSPETFTVSLDVSGIAELVTAVLSGHVMYVPVRHAVHGDRLLGVHPHPGAVAVPEEADCGPRQLYLELPGKLIYEVVLDPLTATRLVRYLDEAWRLIDAAG</sequence>
<dbReference type="Proteomes" id="UP000019225">
    <property type="component" value="Chromosome"/>
</dbReference>
<dbReference type="RefSeq" id="WP_025358569.1">
    <property type="nucleotide sequence ID" value="NZ_CP007155.1"/>
</dbReference>
<dbReference type="HOGENOM" id="CLU_1893461_0_0_11"/>
<dbReference type="STRING" id="1449976.KALB_5203"/>
<keyword evidence="2" id="KW-1185">Reference proteome</keyword>
<protein>
    <submittedName>
        <fullName evidence="1">Uncharacterized protein</fullName>
    </submittedName>
</protein>
<organism evidence="1 2">
    <name type="scientific">Kutzneria albida DSM 43870</name>
    <dbReference type="NCBI Taxonomy" id="1449976"/>
    <lineage>
        <taxon>Bacteria</taxon>
        <taxon>Bacillati</taxon>
        <taxon>Actinomycetota</taxon>
        <taxon>Actinomycetes</taxon>
        <taxon>Pseudonocardiales</taxon>
        <taxon>Pseudonocardiaceae</taxon>
        <taxon>Kutzneria</taxon>
    </lineage>
</organism>
<accession>W5WCT0</accession>
<evidence type="ECO:0000313" key="2">
    <source>
        <dbReference type="Proteomes" id="UP000019225"/>
    </source>
</evidence>
<proteinExistence type="predicted"/>
<dbReference type="EMBL" id="CP007155">
    <property type="protein sequence ID" value="AHH98565.1"/>
    <property type="molecule type" value="Genomic_DNA"/>
</dbReference>
<evidence type="ECO:0000313" key="1">
    <source>
        <dbReference type="EMBL" id="AHH98565.1"/>
    </source>
</evidence>